<proteinExistence type="predicted"/>
<feature type="non-terminal residue" evidence="2">
    <location>
        <position position="1"/>
    </location>
</feature>
<keyword evidence="1" id="KW-0472">Membrane</keyword>
<evidence type="ECO:0000256" key="1">
    <source>
        <dbReference type="SAM" id="Phobius"/>
    </source>
</evidence>
<reference evidence="2" key="1">
    <citation type="journal article" date="2013" name="Environ. Microbiol.">
        <title>Microbiota from the distal guts of lean and obese adolescents exhibit partial functional redundancy besides clear differences in community structure.</title>
        <authorList>
            <person name="Ferrer M."/>
            <person name="Ruiz A."/>
            <person name="Lanza F."/>
            <person name="Haange S.B."/>
            <person name="Oberbach A."/>
            <person name="Till H."/>
            <person name="Bargiela R."/>
            <person name="Campoy C."/>
            <person name="Segura M.T."/>
            <person name="Richter M."/>
            <person name="von Bergen M."/>
            <person name="Seifert J."/>
            <person name="Suarez A."/>
        </authorList>
    </citation>
    <scope>NUCLEOTIDE SEQUENCE</scope>
</reference>
<keyword evidence="1" id="KW-0812">Transmembrane</keyword>
<dbReference type="EMBL" id="AJWZ01002029">
    <property type="protein sequence ID" value="EKC72079.1"/>
    <property type="molecule type" value="Genomic_DNA"/>
</dbReference>
<feature type="transmembrane region" description="Helical" evidence="1">
    <location>
        <begin position="78"/>
        <end position="99"/>
    </location>
</feature>
<keyword evidence="1" id="KW-1133">Transmembrane helix</keyword>
<feature type="transmembrane region" description="Helical" evidence="1">
    <location>
        <begin position="54"/>
        <end position="72"/>
    </location>
</feature>
<sequence length="123" mass="14408">VIGTWFLMHIMGIIGAALMTGIALIIGQGFVMNWYYWKKTGLDMIRFWKSVGKIYVLPTIMCCITLVVSHFINFYNIFALLVGIIIYTVLYVVLNWLFIMNDYEKNIFIQPLRKIFTKPKRSK</sequence>
<name>K1TWY9_9ZZZZ</name>
<evidence type="ECO:0000313" key="2">
    <source>
        <dbReference type="EMBL" id="EKC72079.1"/>
    </source>
</evidence>
<dbReference type="AlphaFoldDB" id="K1TWY9"/>
<protein>
    <submittedName>
        <fullName evidence="2">Polysaccharide biosynthesis protein</fullName>
    </submittedName>
</protein>
<comment type="caution">
    <text evidence="2">The sequence shown here is derived from an EMBL/GenBank/DDBJ whole genome shotgun (WGS) entry which is preliminary data.</text>
</comment>
<gene>
    <name evidence="2" type="ORF">OBE_03073</name>
</gene>
<feature type="transmembrane region" description="Helical" evidence="1">
    <location>
        <begin position="6"/>
        <end position="33"/>
    </location>
</feature>
<organism evidence="2">
    <name type="scientific">human gut metagenome</name>
    <dbReference type="NCBI Taxonomy" id="408170"/>
    <lineage>
        <taxon>unclassified sequences</taxon>
        <taxon>metagenomes</taxon>
        <taxon>organismal metagenomes</taxon>
    </lineage>
</organism>
<accession>K1TWY9</accession>